<reference evidence="1" key="1">
    <citation type="journal article" date="2015" name="Nature">
        <title>Complex archaea that bridge the gap between prokaryotes and eukaryotes.</title>
        <authorList>
            <person name="Spang A."/>
            <person name="Saw J.H."/>
            <person name="Jorgensen S.L."/>
            <person name="Zaremba-Niedzwiedzka K."/>
            <person name="Martijn J."/>
            <person name="Lind A.E."/>
            <person name="van Eijk R."/>
            <person name="Schleper C."/>
            <person name="Guy L."/>
            <person name="Ettema T.J."/>
        </authorList>
    </citation>
    <scope>NUCLEOTIDE SEQUENCE</scope>
</reference>
<sequence length="634" mass="68534">ALTFELKVTDIGGDISTDSVDITVLSQTVNDDSDVLPDWWEIVNFGDISTYDGDGDPDADGILNSQEYQEATDPNIAEAIPQPVTEINAKAGDGENIIYWESVVSAASYDILWGNTPGFDVASASVIEDVRSPFVHSSLTNGNEYYYRIVAKNNTGSSAGFAEVLAKPGQLDWVQSISVSANAQLLGNGKGYKFFYRKVDDATSDIYGRVFDSYFGQRFDIYNGWTAEENTHVSIDNTEEGKLVGTIDDEGTTFLAAVRTTGNLGAKSLWAYAAWRNDSSWLGTLVETIDRTSHSGNWVLSNVNYIGGVHGVGNGKFYTTFTQNIGISDFLEGGGAFRMMPRKGTCYLTKAPSKFLSCADNTLDVPGSGVLVEVIDVEASVNNQHGTYVYRYLYDNDSDLSTDGPWVYGARTGDLLGNISKSFIGLAGKDSESVSGYQLHEHADGVTHLVTAELVSTKKNAKFTLQERITDPVTGSWGPVTEIPRVNSRSDAELVGLYTSEAGHELLVWIEGGSLYARISEPNLSWGDPVLIGATADTNTVFAGIGARGIAYITWSDGSDTLIRRLGLDRSWQAPVNMSITHELNAWPTGLVVDDYGFASVAWGDGSITYLSEHKAKDVAPPQNILPVADAGLE</sequence>
<proteinExistence type="predicted"/>
<protein>
    <recommendedName>
        <fullName evidence="2">Fibronectin type-III domain-containing protein</fullName>
    </recommendedName>
</protein>
<gene>
    <name evidence="1" type="ORF">LCGC14_1659610</name>
</gene>
<dbReference type="InterPro" id="IPR013783">
    <property type="entry name" value="Ig-like_fold"/>
</dbReference>
<organism evidence="1">
    <name type="scientific">marine sediment metagenome</name>
    <dbReference type="NCBI Taxonomy" id="412755"/>
    <lineage>
        <taxon>unclassified sequences</taxon>
        <taxon>metagenomes</taxon>
        <taxon>ecological metagenomes</taxon>
    </lineage>
</organism>
<dbReference type="Gene3D" id="2.60.40.10">
    <property type="entry name" value="Immunoglobulins"/>
    <property type="match status" value="1"/>
</dbReference>
<dbReference type="EMBL" id="LAZR01014080">
    <property type="protein sequence ID" value="KKM19042.1"/>
    <property type="molecule type" value="Genomic_DNA"/>
</dbReference>
<evidence type="ECO:0000313" key="1">
    <source>
        <dbReference type="EMBL" id="KKM19042.1"/>
    </source>
</evidence>
<name>A0A0F9HV90_9ZZZZ</name>
<dbReference type="PROSITE" id="PS00018">
    <property type="entry name" value="EF_HAND_1"/>
    <property type="match status" value="1"/>
</dbReference>
<feature type="non-terminal residue" evidence="1">
    <location>
        <position position="1"/>
    </location>
</feature>
<accession>A0A0F9HV90</accession>
<dbReference type="InterPro" id="IPR036116">
    <property type="entry name" value="FN3_sf"/>
</dbReference>
<dbReference type="SUPFAM" id="SSF49265">
    <property type="entry name" value="Fibronectin type III"/>
    <property type="match status" value="1"/>
</dbReference>
<evidence type="ECO:0008006" key="2">
    <source>
        <dbReference type="Google" id="ProtNLM"/>
    </source>
</evidence>
<dbReference type="AlphaFoldDB" id="A0A0F9HV90"/>
<dbReference type="InterPro" id="IPR018247">
    <property type="entry name" value="EF_Hand_1_Ca_BS"/>
</dbReference>
<comment type="caution">
    <text evidence="1">The sequence shown here is derived from an EMBL/GenBank/DDBJ whole genome shotgun (WGS) entry which is preliminary data.</text>
</comment>